<evidence type="ECO:0008006" key="3">
    <source>
        <dbReference type="Google" id="ProtNLM"/>
    </source>
</evidence>
<accession>A0A4R0PA76</accession>
<dbReference type="PROSITE" id="PS51257">
    <property type="entry name" value="PROKAR_LIPOPROTEIN"/>
    <property type="match status" value="1"/>
</dbReference>
<protein>
    <recommendedName>
        <fullName evidence="3">Lipoprotein</fullName>
    </recommendedName>
</protein>
<gene>
    <name evidence="1" type="ORF">EZ449_01300</name>
</gene>
<dbReference type="Proteomes" id="UP000291485">
    <property type="component" value="Unassembled WGS sequence"/>
</dbReference>
<sequence length="88" mass="9239">MNLKKITFRNVAMGITACLLSIVFISSCGKKDQNVCTTCTARTAVTVGNAGTITTSNMEECGSSGDVANAEANFRNQNPGATVECTRK</sequence>
<organism evidence="1 2">
    <name type="scientific">Pedobacter frigidisoli</name>
    <dbReference type="NCBI Taxonomy" id="2530455"/>
    <lineage>
        <taxon>Bacteria</taxon>
        <taxon>Pseudomonadati</taxon>
        <taxon>Bacteroidota</taxon>
        <taxon>Sphingobacteriia</taxon>
        <taxon>Sphingobacteriales</taxon>
        <taxon>Sphingobacteriaceae</taxon>
        <taxon>Pedobacter</taxon>
    </lineage>
</organism>
<comment type="caution">
    <text evidence="1">The sequence shown here is derived from an EMBL/GenBank/DDBJ whole genome shotgun (WGS) entry which is preliminary data.</text>
</comment>
<reference evidence="1 2" key="1">
    <citation type="submission" date="2019-02" db="EMBL/GenBank/DDBJ databases">
        <title>Pedobacter sp. RP-3-11 sp. nov., isolated from Arctic soil.</title>
        <authorList>
            <person name="Dahal R.H."/>
        </authorList>
    </citation>
    <scope>NUCLEOTIDE SEQUENCE [LARGE SCALE GENOMIC DNA]</scope>
    <source>
        <strain evidence="1 2">RP-3-11</strain>
    </source>
</reference>
<proteinExistence type="predicted"/>
<dbReference type="AlphaFoldDB" id="A0A4R0PA76"/>
<evidence type="ECO:0000313" key="1">
    <source>
        <dbReference type="EMBL" id="TCD12708.1"/>
    </source>
</evidence>
<keyword evidence="2" id="KW-1185">Reference proteome</keyword>
<dbReference type="EMBL" id="SJSN01000001">
    <property type="protein sequence ID" value="TCD12708.1"/>
    <property type="molecule type" value="Genomic_DNA"/>
</dbReference>
<evidence type="ECO:0000313" key="2">
    <source>
        <dbReference type="Proteomes" id="UP000291485"/>
    </source>
</evidence>
<name>A0A4R0PA76_9SPHI</name>